<keyword evidence="1" id="KW-0805">Transcription regulation</keyword>
<dbReference type="AlphaFoldDB" id="A0A5D0CNE8"/>
<reference evidence="5 6" key="1">
    <citation type="submission" date="2019-08" db="EMBL/GenBank/DDBJ databases">
        <title>Genome sequencing of Paenibacillus faecis DSM 23593(T).</title>
        <authorList>
            <person name="Kook J.-K."/>
            <person name="Park S.-N."/>
            <person name="Lim Y.K."/>
        </authorList>
    </citation>
    <scope>NUCLEOTIDE SEQUENCE [LARGE SCALE GENOMIC DNA]</scope>
    <source>
        <strain evidence="5 6">DSM 23593</strain>
    </source>
</reference>
<dbReference type="Pfam" id="PF02311">
    <property type="entry name" value="AraC_binding"/>
    <property type="match status" value="1"/>
</dbReference>
<dbReference type="InterPro" id="IPR003313">
    <property type="entry name" value="AraC-bd"/>
</dbReference>
<dbReference type="PANTHER" id="PTHR43280">
    <property type="entry name" value="ARAC-FAMILY TRANSCRIPTIONAL REGULATOR"/>
    <property type="match status" value="1"/>
</dbReference>
<evidence type="ECO:0000259" key="4">
    <source>
        <dbReference type="PROSITE" id="PS01124"/>
    </source>
</evidence>
<evidence type="ECO:0000313" key="5">
    <source>
        <dbReference type="EMBL" id="TYA11232.1"/>
    </source>
</evidence>
<evidence type="ECO:0000256" key="3">
    <source>
        <dbReference type="ARBA" id="ARBA00023163"/>
    </source>
</evidence>
<keyword evidence="2" id="KW-0238">DNA-binding</keyword>
<evidence type="ECO:0000313" key="6">
    <source>
        <dbReference type="Proteomes" id="UP000325218"/>
    </source>
</evidence>
<dbReference type="RefSeq" id="WP_148454853.1">
    <property type="nucleotide sequence ID" value="NZ_VSDO01000004.1"/>
</dbReference>
<proteinExistence type="predicted"/>
<dbReference type="EMBL" id="VSDO01000004">
    <property type="protein sequence ID" value="TYA11232.1"/>
    <property type="molecule type" value="Genomic_DNA"/>
</dbReference>
<name>A0A5D0CNE8_9BACL</name>
<dbReference type="SUPFAM" id="SSF46689">
    <property type="entry name" value="Homeodomain-like"/>
    <property type="match status" value="2"/>
</dbReference>
<dbReference type="PANTHER" id="PTHR43280:SF28">
    <property type="entry name" value="HTH-TYPE TRANSCRIPTIONAL ACTIVATOR RHAS"/>
    <property type="match status" value="1"/>
</dbReference>
<dbReference type="InterPro" id="IPR014710">
    <property type="entry name" value="RmlC-like_jellyroll"/>
</dbReference>
<dbReference type="Pfam" id="PF12833">
    <property type="entry name" value="HTH_18"/>
    <property type="match status" value="1"/>
</dbReference>
<dbReference type="SMART" id="SM00342">
    <property type="entry name" value="HTH_ARAC"/>
    <property type="match status" value="1"/>
</dbReference>
<feature type="domain" description="HTH araC/xylS-type" evidence="4">
    <location>
        <begin position="189"/>
        <end position="287"/>
    </location>
</feature>
<dbReference type="Gene3D" id="1.10.10.60">
    <property type="entry name" value="Homeodomain-like"/>
    <property type="match status" value="2"/>
</dbReference>
<organism evidence="5 6">
    <name type="scientific">Paenibacillus faecis</name>
    <dbReference type="NCBI Taxonomy" id="862114"/>
    <lineage>
        <taxon>Bacteria</taxon>
        <taxon>Bacillati</taxon>
        <taxon>Bacillota</taxon>
        <taxon>Bacilli</taxon>
        <taxon>Bacillales</taxon>
        <taxon>Paenibacillaceae</taxon>
        <taxon>Paenibacillus</taxon>
    </lineage>
</organism>
<accession>A0A5D0CNE8</accession>
<sequence>MSTKGDEHILNVPNKYFFTPTSFEKSSGAWPIRIGISEAKFRRPAFKSPRIEPHYNLIFILDGKGIFIQKGKKYQLKENDLFGVFPQVPHEYFSFECDPMHYIRLTFEGSQSVQLLERIGIKRCTPFKVNGYTSSALSHLRELIVQAENTGDRDRDLMRLSTFLQLFRSLSRHVPDEIRNIDCSDEWLERGREHMELHYSEDISIETIARYVGIERSYFSRKFKTAYGITPLKYLQNIRINAAKKLLETTDLSLAAIAPSVGYVDIFSFSKAFKKNTGISPAEYRAAANWHVLRNDKMNLR</sequence>
<dbReference type="Proteomes" id="UP000325218">
    <property type="component" value="Unassembled WGS sequence"/>
</dbReference>
<dbReference type="SUPFAM" id="SSF51215">
    <property type="entry name" value="Regulatory protein AraC"/>
    <property type="match status" value="1"/>
</dbReference>
<evidence type="ECO:0000256" key="1">
    <source>
        <dbReference type="ARBA" id="ARBA00023015"/>
    </source>
</evidence>
<comment type="caution">
    <text evidence="5">The sequence shown here is derived from an EMBL/GenBank/DDBJ whole genome shotgun (WGS) entry which is preliminary data.</text>
</comment>
<dbReference type="OrthoDB" id="2638442at2"/>
<dbReference type="GO" id="GO:0003700">
    <property type="term" value="F:DNA-binding transcription factor activity"/>
    <property type="evidence" value="ECO:0007669"/>
    <property type="project" value="InterPro"/>
</dbReference>
<protein>
    <submittedName>
        <fullName evidence="5">AraC family transcriptional regulator</fullName>
    </submittedName>
</protein>
<gene>
    <name evidence="5" type="ORF">FRY98_18860</name>
</gene>
<dbReference type="PROSITE" id="PS01124">
    <property type="entry name" value="HTH_ARAC_FAMILY_2"/>
    <property type="match status" value="1"/>
</dbReference>
<dbReference type="InterPro" id="IPR037923">
    <property type="entry name" value="HTH-like"/>
</dbReference>
<dbReference type="GO" id="GO:0043565">
    <property type="term" value="F:sequence-specific DNA binding"/>
    <property type="evidence" value="ECO:0007669"/>
    <property type="project" value="InterPro"/>
</dbReference>
<dbReference type="InterPro" id="IPR009057">
    <property type="entry name" value="Homeodomain-like_sf"/>
</dbReference>
<evidence type="ECO:0000256" key="2">
    <source>
        <dbReference type="ARBA" id="ARBA00023125"/>
    </source>
</evidence>
<dbReference type="Gene3D" id="2.60.120.10">
    <property type="entry name" value="Jelly Rolls"/>
    <property type="match status" value="1"/>
</dbReference>
<keyword evidence="6" id="KW-1185">Reference proteome</keyword>
<dbReference type="InterPro" id="IPR018060">
    <property type="entry name" value="HTH_AraC"/>
</dbReference>
<keyword evidence="3" id="KW-0804">Transcription</keyword>